<dbReference type="InterPro" id="IPR036259">
    <property type="entry name" value="MFS_trans_sf"/>
</dbReference>
<accession>A0A015KT42</accession>
<feature type="signal peptide" evidence="6">
    <location>
        <begin position="1"/>
        <end position="23"/>
    </location>
</feature>
<dbReference type="InterPro" id="IPR020846">
    <property type="entry name" value="MFS_dom"/>
</dbReference>
<dbReference type="STRING" id="1432141.A0A015KT42"/>
<keyword evidence="9" id="KW-1185">Reference proteome</keyword>
<keyword evidence="3 5" id="KW-1133">Transmembrane helix</keyword>
<dbReference type="AlphaFoldDB" id="A0A015KT42"/>
<evidence type="ECO:0000259" key="7">
    <source>
        <dbReference type="PROSITE" id="PS50850"/>
    </source>
</evidence>
<feature type="transmembrane region" description="Helical" evidence="5">
    <location>
        <begin position="168"/>
        <end position="190"/>
    </location>
</feature>
<evidence type="ECO:0000313" key="9">
    <source>
        <dbReference type="Proteomes" id="UP000022910"/>
    </source>
</evidence>
<dbReference type="Gene3D" id="1.20.1250.20">
    <property type="entry name" value="MFS general substrate transporter like domains"/>
    <property type="match status" value="2"/>
</dbReference>
<feature type="transmembrane region" description="Helical" evidence="5">
    <location>
        <begin position="341"/>
        <end position="361"/>
    </location>
</feature>
<evidence type="ECO:0000256" key="3">
    <source>
        <dbReference type="ARBA" id="ARBA00022989"/>
    </source>
</evidence>
<dbReference type="OMA" id="WGLICTG"/>
<dbReference type="SUPFAM" id="SSF103473">
    <property type="entry name" value="MFS general substrate transporter"/>
    <property type="match status" value="1"/>
</dbReference>
<evidence type="ECO:0000256" key="6">
    <source>
        <dbReference type="SAM" id="SignalP"/>
    </source>
</evidence>
<keyword evidence="4 5" id="KW-0472">Membrane</keyword>
<comment type="caution">
    <text evidence="8">The sequence shown here is derived from an EMBL/GenBank/DDBJ whole genome shotgun (WGS) entry which is preliminary data.</text>
</comment>
<comment type="subcellular location">
    <subcellularLocation>
        <location evidence="1">Membrane</location>
        <topology evidence="1">Multi-pass membrane protein</topology>
    </subcellularLocation>
</comment>
<dbReference type="InterPro" id="IPR056555">
    <property type="entry name" value="NFD4_C"/>
</dbReference>
<keyword evidence="6" id="KW-0732">Signal</keyword>
<evidence type="ECO:0000256" key="1">
    <source>
        <dbReference type="ARBA" id="ARBA00004141"/>
    </source>
</evidence>
<evidence type="ECO:0000256" key="5">
    <source>
        <dbReference type="SAM" id="Phobius"/>
    </source>
</evidence>
<evidence type="ECO:0000256" key="4">
    <source>
        <dbReference type="ARBA" id="ARBA00023136"/>
    </source>
</evidence>
<feature type="transmembrane region" description="Helical" evidence="5">
    <location>
        <begin position="401"/>
        <end position="421"/>
    </location>
</feature>
<feature type="transmembrane region" description="Helical" evidence="5">
    <location>
        <begin position="136"/>
        <end position="156"/>
    </location>
</feature>
<sequence length="469" mass="51834">MNLRSIKLTSSFLAALFISSVCGTQYLFSAYSTSLAERLDFSSVEVNTIGSAANYGVYLCKPLFGYIADNYGGRRTTFIASFGIFLGYFCLAMTYNGNFSDSSFLLCALYVFIAGMASSAGLVSSLVTIAKNIKSFRGIAFGAPIALFGLSAAIYSEINTLWFKKDTYHFLLFIAISSGVCMFIGSWFLVVVPPPNNQDEIVVEEEGCSSHVTSKVNTVGKSDKSENTPLLNKVKEEVDIGGWDLFYNHDAKVLAMSMFFIAGTGLMYINNVGSIIKSLYFASSTHPHTTLPNSEDNSSSSHIQELQNMHVFFLSVFSCLGRLSVGVISDLAGLLFNLPRLWFFIISGFWLFLAQLLILFYVNDLDKLLIVTILVGFGFGNLYAIGPTIVSEWFGTKRFGLNWGMIACIPAFGGQLFNLLFGFNNDQHQHHHCLGQNCYDSVFYISAFACLFSICISLRLLYTKKIENN</sequence>
<feature type="transmembrane region" description="Helical" evidence="5">
    <location>
        <begin position="442"/>
        <end position="462"/>
    </location>
</feature>
<dbReference type="HOGENOM" id="CLU_012596_1_0_1"/>
<dbReference type="InterPro" id="IPR010658">
    <property type="entry name" value="Nodulin-like"/>
</dbReference>
<feature type="chain" id="PRO_5001475882" description="Major facilitator superfamily (MFS) profile domain-containing protein" evidence="6">
    <location>
        <begin position="24"/>
        <end position="469"/>
    </location>
</feature>
<dbReference type="Pfam" id="PF23262">
    <property type="entry name" value="NFD4_C"/>
    <property type="match status" value="1"/>
</dbReference>
<evidence type="ECO:0000313" key="8">
    <source>
        <dbReference type="EMBL" id="EXX70814.1"/>
    </source>
</evidence>
<name>A0A015KT42_RHIIW</name>
<dbReference type="EMBL" id="JEMT01016442">
    <property type="protein sequence ID" value="EXX70814.1"/>
    <property type="molecule type" value="Genomic_DNA"/>
</dbReference>
<feature type="transmembrane region" description="Helical" evidence="5">
    <location>
        <begin position="251"/>
        <end position="269"/>
    </location>
</feature>
<dbReference type="Pfam" id="PF06813">
    <property type="entry name" value="Nodulin-like"/>
    <property type="match status" value="1"/>
</dbReference>
<dbReference type="GO" id="GO:0022857">
    <property type="term" value="F:transmembrane transporter activity"/>
    <property type="evidence" value="ECO:0007669"/>
    <property type="project" value="InterPro"/>
</dbReference>
<dbReference type="PANTHER" id="PTHR21576">
    <property type="entry name" value="UNCHARACTERIZED NODULIN-LIKE PROTEIN"/>
    <property type="match status" value="1"/>
</dbReference>
<dbReference type="Proteomes" id="UP000022910">
    <property type="component" value="Unassembled WGS sequence"/>
</dbReference>
<evidence type="ECO:0000256" key="2">
    <source>
        <dbReference type="ARBA" id="ARBA00022692"/>
    </source>
</evidence>
<dbReference type="PANTHER" id="PTHR21576:SF158">
    <property type="entry name" value="RIBOSOMAL RNA-PROCESSING PROTEIN 12-LIKE CONSERVED DOMAIN-CONTAINING PROTEIN"/>
    <property type="match status" value="1"/>
</dbReference>
<organism evidence="8 9">
    <name type="scientific">Rhizophagus irregularis (strain DAOM 197198w)</name>
    <name type="common">Glomus intraradices</name>
    <dbReference type="NCBI Taxonomy" id="1432141"/>
    <lineage>
        <taxon>Eukaryota</taxon>
        <taxon>Fungi</taxon>
        <taxon>Fungi incertae sedis</taxon>
        <taxon>Mucoromycota</taxon>
        <taxon>Glomeromycotina</taxon>
        <taxon>Glomeromycetes</taxon>
        <taxon>Glomerales</taxon>
        <taxon>Glomeraceae</taxon>
        <taxon>Rhizophagus</taxon>
    </lineage>
</organism>
<feature type="transmembrane region" description="Helical" evidence="5">
    <location>
        <begin position="104"/>
        <end position="130"/>
    </location>
</feature>
<dbReference type="OrthoDB" id="410267at2759"/>
<proteinExistence type="predicted"/>
<feature type="transmembrane region" description="Helical" evidence="5">
    <location>
        <begin position="78"/>
        <end position="97"/>
    </location>
</feature>
<dbReference type="PROSITE" id="PS50850">
    <property type="entry name" value="MFS"/>
    <property type="match status" value="1"/>
</dbReference>
<keyword evidence="2 5" id="KW-0812">Transmembrane</keyword>
<feature type="domain" description="Major facilitator superfamily (MFS) profile" evidence="7">
    <location>
        <begin position="251"/>
        <end position="469"/>
    </location>
</feature>
<feature type="transmembrane region" description="Helical" evidence="5">
    <location>
        <begin position="368"/>
        <end position="389"/>
    </location>
</feature>
<gene>
    <name evidence="8" type="ORF">RirG_084170</name>
</gene>
<dbReference type="GO" id="GO:0000329">
    <property type="term" value="C:fungal-type vacuole membrane"/>
    <property type="evidence" value="ECO:0007669"/>
    <property type="project" value="TreeGrafter"/>
</dbReference>
<reference evidence="8 9" key="1">
    <citation type="submission" date="2014-02" db="EMBL/GenBank/DDBJ databases">
        <title>Single nucleus genome sequencing reveals high similarity among nuclei of an endomycorrhizal fungus.</title>
        <authorList>
            <person name="Lin K."/>
            <person name="Geurts R."/>
            <person name="Zhang Z."/>
            <person name="Limpens E."/>
            <person name="Saunders D.G."/>
            <person name="Mu D."/>
            <person name="Pang E."/>
            <person name="Cao H."/>
            <person name="Cha H."/>
            <person name="Lin T."/>
            <person name="Zhou Q."/>
            <person name="Shang Y."/>
            <person name="Li Y."/>
            <person name="Ivanov S."/>
            <person name="Sharma T."/>
            <person name="Velzen R.V."/>
            <person name="Ruijter N.D."/>
            <person name="Aanen D.K."/>
            <person name="Win J."/>
            <person name="Kamoun S."/>
            <person name="Bisseling T."/>
            <person name="Huang S."/>
        </authorList>
    </citation>
    <scope>NUCLEOTIDE SEQUENCE [LARGE SCALE GENOMIC DNA]</scope>
    <source>
        <strain evidence="9">DAOM197198w</strain>
    </source>
</reference>
<protein>
    <recommendedName>
        <fullName evidence="7">Major facilitator superfamily (MFS) profile domain-containing protein</fullName>
    </recommendedName>
</protein>